<proteinExistence type="predicted"/>
<dbReference type="Proteomes" id="UP001596022">
    <property type="component" value="Unassembled WGS sequence"/>
</dbReference>
<dbReference type="RefSeq" id="WP_376845407.1">
    <property type="nucleotide sequence ID" value="NZ_JBHSFW010000001.1"/>
</dbReference>
<comment type="caution">
    <text evidence="1">The sequence shown here is derived from an EMBL/GenBank/DDBJ whole genome shotgun (WGS) entry which is preliminary data.</text>
</comment>
<sequence length="106" mass="12020">MALKELSIEGYKKQKDDDLQALFFTTPLCGTCDLAKKMLILCLETLPSQAIPTYLCRVSEWQPFVQKWKISSVPCLVFAAGDTLVERVAAFESVTKLYKAYTKYLD</sequence>
<dbReference type="InterPro" id="IPR036249">
    <property type="entry name" value="Thioredoxin-like_sf"/>
</dbReference>
<evidence type="ECO:0000313" key="2">
    <source>
        <dbReference type="Proteomes" id="UP001596022"/>
    </source>
</evidence>
<dbReference type="Gene3D" id="3.40.30.10">
    <property type="entry name" value="Glutaredoxin"/>
    <property type="match status" value="1"/>
</dbReference>
<dbReference type="EMBL" id="JBHSFW010000001">
    <property type="protein sequence ID" value="MFC4618418.1"/>
    <property type="molecule type" value="Genomic_DNA"/>
</dbReference>
<keyword evidence="2" id="KW-1185">Reference proteome</keyword>
<gene>
    <name evidence="1" type="ORF">ACFO4N_06690</name>
</gene>
<evidence type="ECO:0000313" key="1">
    <source>
        <dbReference type="EMBL" id="MFC4618418.1"/>
    </source>
</evidence>
<reference evidence="2" key="1">
    <citation type="journal article" date="2019" name="Int. J. Syst. Evol. Microbiol.">
        <title>The Global Catalogue of Microorganisms (GCM) 10K type strain sequencing project: providing services to taxonomists for standard genome sequencing and annotation.</title>
        <authorList>
            <consortium name="The Broad Institute Genomics Platform"/>
            <consortium name="The Broad Institute Genome Sequencing Center for Infectious Disease"/>
            <person name="Wu L."/>
            <person name="Ma J."/>
        </authorList>
    </citation>
    <scope>NUCLEOTIDE SEQUENCE [LARGE SCALE GENOMIC DNA]</scope>
    <source>
        <strain evidence="2">CGMCC 1.16306</strain>
    </source>
</reference>
<name>A0ABV9GKF2_9BACL</name>
<organism evidence="1 2">
    <name type="scientific">Camelliibacillus cellulosilyticus</name>
    <dbReference type="NCBI Taxonomy" id="2174486"/>
    <lineage>
        <taxon>Bacteria</taxon>
        <taxon>Bacillati</taxon>
        <taxon>Bacillota</taxon>
        <taxon>Bacilli</taxon>
        <taxon>Bacillales</taxon>
        <taxon>Sporolactobacillaceae</taxon>
        <taxon>Camelliibacillus</taxon>
    </lineage>
</organism>
<dbReference type="SUPFAM" id="SSF52833">
    <property type="entry name" value="Thioredoxin-like"/>
    <property type="match status" value="1"/>
</dbReference>
<protein>
    <submittedName>
        <fullName evidence="1">Thioredoxin</fullName>
    </submittedName>
</protein>
<accession>A0ABV9GKF2</accession>